<dbReference type="InterPro" id="IPR008319">
    <property type="entry name" value="GyrI-like_CCH_Lin2189-like"/>
</dbReference>
<sequence length="216" mass="25153">MEELVMAYDFKKEQKALYRPGKRPARIDVPQMTYLAVRGSGDPNMPDSEYQHSIQLLYSLAYTIKMSKMGDYQPANYFDFVVPPLEGFWWQPGVKGVDYQHKEKFHFISCIRMPDFVTPDVFQWAVHEATTKKQLDFSPVELLPVNEGQCVQVMHFGPYDDEPATIAKMYQFVEQQSLQLDYSATRHHHEIYLSDPRRTKPANLKTVIRIPVRSAD</sequence>
<dbReference type="STRING" id="1423746.FD27_GL001275"/>
<gene>
    <name evidence="2" type="ORF">FD27_GL001275</name>
</gene>
<reference evidence="2 3" key="1">
    <citation type="journal article" date="2015" name="Genome Announc.">
        <title>Expanding the biotechnology potential of lactobacilli through comparative genomics of 213 strains and associated genera.</title>
        <authorList>
            <person name="Sun Z."/>
            <person name="Harris H.M."/>
            <person name="McCann A."/>
            <person name="Guo C."/>
            <person name="Argimon S."/>
            <person name="Zhang W."/>
            <person name="Yang X."/>
            <person name="Jeffery I.B."/>
            <person name="Cooney J.C."/>
            <person name="Kagawa T.F."/>
            <person name="Liu W."/>
            <person name="Song Y."/>
            <person name="Salvetti E."/>
            <person name="Wrobel A."/>
            <person name="Rasinkangas P."/>
            <person name="Parkhill J."/>
            <person name="Rea M.C."/>
            <person name="O'Sullivan O."/>
            <person name="Ritari J."/>
            <person name="Douillard F.P."/>
            <person name="Paul Ross R."/>
            <person name="Yang R."/>
            <person name="Briner A.E."/>
            <person name="Felis G.E."/>
            <person name="de Vos W.M."/>
            <person name="Barrangou R."/>
            <person name="Klaenhammer T.R."/>
            <person name="Caufield P.W."/>
            <person name="Cui Y."/>
            <person name="Zhang H."/>
            <person name="O'Toole P.W."/>
        </authorList>
    </citation>
    <scope>NUCLEOTIDE SEQUENCE [LARGE SCALE GENOMIC DNA]</scope>
    <source>
        <strain evidence="2 3">DSM 13145</strain>
    </source>
</reference>
<dbReference type="Proteomes" id="UP000051445">
    <property type="component" value="Unassembled WGS sequence"/>
</dbReference>
<dbReference type="SUPFAM" id="SSF55136">
    <property type="entry name" value="Probable bacterial effector-binding domain"/>
    <property type="match status" value="1"/>
</dbReference>
<dbReference type="InterPro" id="IPR011256">
    <property type="entry name" value="Reg_factor_effector_dom_sf"/>
</dbReference>
<keyword evidence="3" id="KW-1185">Reference proteome</keyword>
<dbReference type="InterPro" id="IPR029442">
    <property type="entry name" value="GyrI-like"/>
</dbReference>
<name>A0A0R1PBY1_9LACO</name>
<evidence type="ECO:0000313" key="3">
    <source>
        <dbReference type="Proteomes" id="UP000051445"/>
    </source>
</evidence>
<organism evidence="2 3">
    <name type="scientific">Limosilactobacillus frumenti DSM 13145</name>
    <dbReference type="NCBI Taxonomy" id="1423746"/>
    <lineage>
        <taxon>Bacteria</taxon>
        <taxon>Bacillati</taxon>
        <taxon>Bacillota</taxon>
        <taxon>Bacilli</taxon>
        <taxon>Lactobacillales</taxon>
        <taxon>Lactobacillaceae</taxon>
        <taxon>Limosilactobacillus</taxon>
    </lineage>
</organism>
<feature type="domain" description="GyrI-like small molecule binding" evidence="1">
    <location>
        <begin position="28"/>
        <end position="213"/>
    </location>
</feature>
<dbReference type="Gene3D" id="3.20.80.10">
    <property type="entry name" value="Regulatory factor, effector binding domain"/>
    <property type="match status" value="1"/>
</dbReference>
<dbReference type="PATRIC" id="fig|1423746.3.peg.1299"/>
<proteinExistence type="predicted"/>
<protein>
    <recommendedName>
        <fullName evidence="1">GyrI-like small molecule binding domain-containing protein</fullName>
    </recommendedName>
</protein>
<comment type="caution">
    <text evidence="2">The sequence shown here is derived from an EMBL/GenBank/DDBJ whole genome shotgun (WGS) entry which is preliminary data.</text>
</comment>
<dbReference type="Pfam" id="PF06445">
    <property type="entry name" value="GyrI-like"/>
    <property type="match status" value="1"/>
</dbReference>
<dbReference type="EMBL" id="AZER01000024">
    <property type="protein sequence ID" value="KRL26139.1"/>
    <property type="molecule type" value="Genomic_DNA"/>
</dbReference>
<evidence type="ECO:0000259" key="1">
    <source>
        <dbReference type="Pfam" id="PF06445"/>
    </source>
</evidence>
<evidence type="ECO:0000313" key="2">
    <source>
        <dbReference type="EMBL" id="KRL26139.1"/>
    </source>
</evidence>
<dbReference type="PIRSF" id="PIRSF031644">
    <property type="entry name" value="UCP031644"/>
    <property type="match status" value="1"/>
</dbReference>
<dbReference type="AlphaFoldDB" id="A0A0R1PBY1"/>
<accession>A0A0R1PBY1</accession>